<proteinExistence type="predicted"/>
<comment type="caution">
    <text evidence="2">The sequence shown here is derived from an EMBL/GenBank/DDBJ whole genome shotgun (WGS) entry which is preliminary data.</text>
</comment>
<evidence type="ECO:0000313" key="3">
    <source>
        <dbReference type="Proteomes" id="UP000176755"/>
    </source>
</evidence>
<dbReference type="AlphaFoldDB" id="A0A1G2DYA2"/>
<dbReference type="PRINTS" id="PR00111">
    <property type="entry name" value="ABHYDROLASE"/>
</dbReference>
<name>A0A1G2DYA2_9BACT</name>
<dbReference type="Pfam" id="PF00561">
    <property type="entry name" value="Abhydrolase_1"/>
    <property type="match status" value="1"/>
</dbReference>
<dbReference type="InterPro" id="IPR029058">
    <property type="entry name" value="AB_hydrolase_fold"/>
</dbReference>
<sequence>MTPILILRGWGSKIENWKTVIGLLENQGYKVFSPDLPGFGQNSPPETPWGVDDYVNWVSDFCTKNNLSKFFLVGHSFGGGIALKYAVKHPQNPQKLIFADAAISRTQKPAKEAIGKVAGALKKFSFLPFYSKIRKIAYQNFLKSDYPLEEGVMRQTYLKVFSEDLREHLSKVKIPTMIIWGEKDDATPTKDAYLIKEKIQGADLEILPGIHHHPNSECPEKLATLIANFLKWN</sequence>
<protein>
    <recommendedName>
        <fullName evidence="1">AB hydrolase-1 domain-containing protein</fullName>
    </recommendedName>
</protein>
<dbReference type="EMBL" id="MHLY01000012">
    <property type="protein sequence ID" value="OGZ18556.1"/>
    <property type="molecule type" value="Genomic_DNA"/>
</dbReference>
<dbReference type="InterPro" id="IPR000073">
    <property type="entry name" value="AB_hydrolase_1"/>
</dbReference>
<dbReference type="Gene3D" id="3.40.50.1820">
    <property type="entry name" value="alpha/beta hydrolase"/>
    <property type="match status" value="1"/>
</dbReference>
<reference evidence="2 3" key="1">
    <citation type="journal article" date="2016" name="Nat. Commun.">
        <title>Thousands of microbial genomes shed light on interconnected biogeochemical processes in an aquifer system.</title>
        <authorList>
            <person name="Anantharaman K."/>
            <person name="Brown C.T."/>
            <person name="Hug L.A."/>
            <person name="Sharon I."/>
            <person name="Castelle C.J."/>
            <person name="Probst A.J."/>
            <person name="Thomas B.C."/>
            <person name="Singh A."/>
            <person name="Wilkins M.J."/>
            <person name="Karaoz U."/>
            <person name="Brodie E.L."/>
            <person name="Williams K.H."/>
            <person name="Hubbard S.S."/>
            <person name="Banfield J.F."/>
        </authorList>
    </citation>
    <scope>NUCLEOTIDE SEQUENCE [LARGE SCALE GENOMIC DNA]</scope>
</reference>
<dbReference type="STRING" id="1801663.A2175_01015"/>
<dbReference type="Proteomes" id="UP000176755">
    <property type="component" value="Unassembled WGS sequence"/>
</dbReference>
<dbReference type="SUPFAM" id="SSF53474">
    <property type="entry name" value="alpha/beta-Hydrolases"/>
    <property type="match status" value="1"/>
</dbReference>
<feature type="domain" description="AB hydrolase-1" evidence="1">
    <location>
        <begin position="3"/>
        <end position="212"/>
    </location>
</feature>
<organism evidence="2 3">
    <name type="scientific">Candidatus Nealsonbacteria bacterium RBG_13_42_11</name>
    <dbReference type="NCBI Taxonomy" id="1801663"/>
    <lineage>
        <taxon>Bacteria</taxon>
        <taxon>Candidatus Nealsoniibacteriota</taxon>
    </lineage>
</organism>
<gene>
    <name evidence="2" type="ORF">A2175_01015</name>
</gene>
<accession>A0A1G2DYA2</accession>
<evidence type="ECO:0000259" key="1">
    <source>
        <dbReference type="Pfam" id="PF00561"/>
    </source>
</evidence>
<dbReference type="PANTHER" id="PTHR43798">
    <property type="entry name" value="MONOACYLGLYCEROL LIPASE"/>
    <property type="match status" value="1"/>
</dbReference>
<dbReference type="InterPro" id="IPR050266">
    <property type="entry name" value="AB_hydrolase_sf"/>
</dbReference>
<evidence type="ECO:0000313" key="2">
    <source>
        <dbReference type="EMBL" id="OGZ18556.1"/>
    </source>
</evidence>